<dbReference type="OrthoDB" id="8536462at2"/>
<dbReference type="Gene3D" id="1.10.1740.10">
    <property type="match status" value="1"/>
</dbReference>
<dbReference type="InterPro" id="IPR013324">
    <property type="entry name" value="RNA_pol_sigma_r3/r4-like"/>
</dbReference>
<name>A0A1L6FAR0_9RHOO</name>
<evidence type="ECO:0000313" key="7">
    <source>
        <dbReference type="EMBL" id="APR04009.1"/>
    </source>
</evidence>
<dbReference type="InterPro" id="IPR013325">
    <property type="entry name" value="RNA_pol_sigma_r2"/>
</dbReference>
<keyword evidence="3" id="KW-0731">Sigma factor</keyword>
<dbReference type="Pfam" id="PF04542">
    <property type="entry name" value="Sigma70_r2"/>
    <property type="match status" value="1"/>
</dbReference>
<accession>A0A1L6FAR0</accession>
<protein>
    <submittedName>
        <fullName evidence="7">RNA polymerase sigma factor</fullName>
    </submittedName>
</protein>
<keyword evidence="4" id="KW-0804">Transcription</keyword>
<comment type="similarity">
    <text evidence="1">Belongs to the sigma-70 factor family. ECF subfamily.</text>
</comment>
<dbReference type="InterPro" id="IPR039425">
    <property type="entry name" value="RNA_pol_sigma-70-like"/>
</dbReference>
<proteinExistence type="inferred from homology"/>
<evidence type="ECO:0000256" key="1">
    <source>
        <dbReference type="ARBA" id="ARBA00010641"/>
    </source>
</evidence>
<dbReference type="EMBL" id="CP018839">
    <property type="protein sequence ID" value="APR04009.1"/>
    <property type="molecule type" value="Genomic_DNA"/>
</dbReference>
<dbReference type="GO" id="GO:0006352">
    <property type="term" value="P:DNA-templated transcription initiation"/>
    <property type="evidence" value="ECO:0007669"/>
    <property type="project" value="InterPro"/>
</dbReference>
<dbReference type="InterPro" id="IPR014284">
    <property type="entry name" value="RNA_pol_sigma-70_dom"/>
</dbReference>
<dbReference type="KEGG" id="tcl:Tchl_1150"/>
<evidence type="ECO:0000256" key="3">
    <source>
        <dbReference type="ARBA" id="ARBA00023082"/>
    </source>
</evidence>
<dbReference type="InterPro" id="IPR036388">
    <property type="entry name" value="WH-like_DNA-bd_sf"/>
</dbReference>
<organism evidence="7 8">
    <name type="scientific">Thauera chlorobenzoica</name>
    <dbReference type="NCBI Taxonomy" id="96773"/>
    <lineage>
        <taxon>Bacteria</taxon>
        <taxon>Pseudomonadati</taxon>
        <taxon>Pseudomonadota</taxon>
        <taxon>Betaproteobacteria</taxon>
        <taxon>Rhodocyclales</taxon>
        <taxon>Zoogloeaceae</taxon>
        <taxon>Thauera</taxon>
    </lineage>
</organism>
<dbReference type="Proteomes" id="UP000185739">
    <property type="component" value="Chromosome"/>
</dbReference>
<dbReference type="InterPro" id="IPR013249">
    <property type="entry name" value="RNA_pol_sigma70_r4_t2"/>
</dbReference>
<evidence type="ECO:0000256" key="2">
    <source>
        <dbReference type="ARBA" id="ARBA00023015"/>
    </source>
</evidence>
<dbReference type="SUPFAM" id="SSF88659">
    <property type="entry name" value="Sigma3 and sigma4 domains of RNA polymerase sigma factors"/>
    <property type="match status" value="1"/>
</dbReference>
<dbReference type="GO" id="GO:0016987">
    <property type="term" value="F:sigma factor activity"/>
    <property type="evidence" value="ECO:0007669"/>
    <property type="project" value="UniProtKB-KW"/>
</dbReference>
<keyword evidence="2" id="KW-0805">Transcription regulation</keyword>
<evidence type="ECO:0000256" key="4">
    <source>
        <dbReference type="ARBA" id="ARBA00023163"/>
    </source>
</evidence>
<dbReference type="AlphaFoldDB" id="A0A1L6FAR0"/>
<dbReference type="SUPFAM" id="SSF88946">
    <property type="entry name" value="Sigma2 domain of RNA polymerase sigma factors"/>
    <property type="match status" value="1"/>
</dbReference>
<dbReference type="PANTHER" id="PTHR43133">
    <property type="entry name" value="RNA POLYMERASE ECF-TYPE SIGMA FACTO"/>
    <property type="match status" value="1"/>
</dbReference>
<evidence type="ECO:0000313" key="8">
    <source>
        <dbReference type="Proteomes" id="UP000185739"/>
    </source>
</evidence>
<dbReference type="InterPro" id="IPR007627">
    <property type="entry name" value="RNA_pol_sigma70_r2"/>
</dbReference>
<feature type="domain" description="RNA polymerase sigma factor 70 region 4 type 2" evidence="6">
    <location>
        <begin position="100"/>
        <end position="151"/>
    </location>
</feature>
<sequence length="180" mass="19944">MLYIDHHTWLQAWLGRRLGNAADAADLAHDAFIRLIDKPRRFDSAPEARGYLRSMANGLCIDLWRRRSIEQAWLDTLAAQPEAVAPSAEHQSIVLETLYEIDTLLRSLPPRAAQAFVMAVACDMTYREVALELGVSVRMVAKYVAKATLHCLRLEAQQAVEALPHGGFAPCDATPIPVVA</sequence>
<gene>
    <name evidence="7" type="ORF">Tchl_1150</name>
</gene>
<dbReference type="Gene3D" id="1.10.10.10">
    <property type="entry name" value="Winged helix-like DNA-binding domain superfamily/Winged helix DNA-binding domain"/>
    <property type="match status" value="1"/>
</dbReference>
<dbReference type="NCBIfam" id="TIGR02937">
    <property type="entry name" value="sigma70-ECF"/>
    <property type="match status" value="1"/>
</dbReference>
<dbReference type="RefSeq" id="WP_083945166.1">
    <property type="nucleotide sequence ID" value="NZ_CP018839.1"/>
</dbReference>
<evidence type="ECO:0000259" key="6">
    <source>
        <dbReference type="Pfam" id="PF08281"/>
    </source>
</evidence>
<reference evidence="7 8" key="1">
    <citation type="submission" date="2016-12" db="EMBL/GenBank/DDBJ databases">
        <title>Complete genome sequence of Thauera chlorobenzoica, a Betaproteobacterium degrading haloaromatics anaerobically to CO2 and halides.</title>
        <authorList>
            <person name="Goris T."/>
            <person name="Mergelsberg M."/>
            <person name="Boll M."/>
        </authorList>
    </citation>
    <scope>NUCLEOTIDE SEQUENCE [LARGE SCALE GENOMIC DNA]</scope>
    <source>
        <strain evidence="7 8">3CB1</strain>
    </source>
</reference>
<evidence type="ECO:0000259" key="5">
    <source>
        <dbReference type="Pfam" id="PF04542"/>
    </source>
</evidence>
<keyword evidence="8" id="KW-1185">Reference proteome</keyword>
<dbReference type="Pfam" id="PF08281">
    <property type="entry name" value="Sigma70_r4_2"/>
    <property type="match status" value="1"/>
</dbReference>
<dbReference type="GO" id="GO:0003677">
    <property type="term" value="F:DNA binding"/>
    <property type="evidence" value="ECO:0007669"/>
    <property type="project" value="InterPro"/>
</dbReference>
<dbReference type="STRING" id="96773.Tchl_1150"/>
<dbReference type="PANTHER" id="PTHR43133:SF63">
    <property type="entry name" value="RNA POLYMERASE SIGMA FACTOR FECI-RELATED"/>
    <property type="match status" value="1"/>
</dbReference>
<feature type="domain" description="RNA polymerase sigma-70 region 2" evidence="5">
    <location>
        <begin position="2"/>
        <end position="68"/>
    </location>
</feature>